<dbReference type="PROSITE" id="PS00649">
    <property type="entry name" value="G_PROTEIN_RECEP_F2_1"/>
    <property type="match status" value="1"/>
</dbReference>
<feature type="domain" description="G-protein coupled receptors family 2 profile 1" evidence="1">
    <location>
        <begin position="8"/>
        <end position="55"/>
    </location>
</feature>
<evidence type="ECO:0000313" key="2">
    <source>
        <dbReference type="EMBL" id="GBN21700.1"/>
    </source>
</evidence>
<dbReference type="Pfam" id="PF02793">
    <property type="entry name" value="HRM"/>
    <property type="match status" value="1"/>
</dbReference>
<dbReference type="InterPro" id="IPR001879">
    <property type="entry name" value="GPCR_2_extracellular_dom"/>
</dbReference>
<evidence type="ECO:0000259" key="1">
    <source>
        <dbReference type="PROSITE" id="PS50227"/>
    </source>
</evidence>
<dbReference type="InterPro" id="IPR036445">
    <property type="entry name" value="GPCR_2_extracell_dom_sf"/>
</dbReference>
<dbReference type="Proteomes" id="UP000499080">
    <property type="component" value="Unassembled WGS sequence"/>
</dbReference>
<organism evidence="2 3">
    <name type="scientific">Araneus ventricosus</name>
    <name type="common">Orbweaver spider</name>
    <name type="synonym">Epeira ventricosa</name>
    <dbReference type="NCBI Taxonomy" id="182803"/>
    <lineage>
        <taxon>Eukaryota</taxon>
        <taxon>Metazoa</taxon>
        <taxon>Ecdysozoa</taxon>
        <taxon>Arthropoda</taxon>
        <taxon>Chelicerata</taxon>
        <taxon>Arachnida</taxon>
        <taxon>Araneae</taxon>
        <taxon>Araneomorphae</taxon>
        <taxon>Entelegynae</taxon>
        <taxon>Araneoidea</taxon>
        <taxon>Araneidae</taxon>
        <taxon>Araneus</taxon>
    </lineage>
</organism>
<gene>
    <name evidence="2" type="ORF">AVEN_201575_1</name>
</gene>
<proteinExistence type="predicted"/>
<keyword evidence="3" id="KW-1185">Reference proteome</keyword>
<accession>A0A4Y2M5J0</accession>
<dbReference type="InterPro" id="IPR017983">
    <property type="entry name" value="GPCR_2_secretin-like_CS"/>
</dbReference>
<dbReference type="EMBL" id="BGPR01006768">
    <property type="protein sequence ID" value="GBN21700.1"/>
    <property type="molecule type" value="Genomic_DNA"/>
</dbReference>
<dbReference type="PROSITE" id="PS50227">
    <property type="entry name" value="G_PROTEIN_RECEP_F2_3"/>
    <property type="match status" value="1"/>
</dbReference>
<dbReference type="GO" id="GO:0016020">
    <property type="term" value="C:membrane"/>
    <property type="evidence" value="ECO:0007669"/>
    <property type="project" value="InterPro"/>
</dbReference>
<protein>
    <recommendedName>
        <fullName evidence="1">G-protein coupled receptors family 2 profile 1 domain-containing protein</fullName>
    </recommendedName>
</protein>
<dbReference type="OrthoDB" id="6433780at2759"/>
<reference evidence="2 3" key="1">
    <citation type="journal article" date="2019" name="Sci. Rep.">
        <title>Orb-weaving spider Araneus ventricosus genome elucidates the spidroin gene catalogue.</title>
        <authorList>
            <person name="Kono N."/>
            <person name="Nakamura H."/>
            <person name="Ohtoshi R."/>
            <person name="Moran D.A.P."/>
            <person name="Shinohara A."/>
            <person name="Yoshida Y."/>
            <person name="Fujiwara M."/>
            <person name="Mori M."/>
            <person name="Tomita M."/>
            <person name="Arakawa K."/>
        </authorList>
    </citation>
    <scope>NUCLEOTIDE SEQUENCE [LARGE SCALE GENOMIC DNA]</scope>
</reference>
<evidence type="ECO:0000313" key="3">
    <source>
        <dbReference type="Proteomes" id="UP000499080"/>
    </source>
</evidence>
<dbReference type="AlphaFoldDB" id="A0A4Y2M5J0"/>
<dbReference type="Gene3D" id="4.10.1240.10">
    <property type="entry name" value="GPCR, family 2, extracellular hormone receptor domain"/>
    <property type="match status" value="1"/>
</dbReference>
<comment type="caution">
    <text evidence="2">The sequence shown here is derived from an EMBL/GenBank/DDBJ whole genome shotgun (WGS) entry which is preliminary data.</text>
</comment>
<dbReference type="GO" id="GO:0004930">
    <property type="term" value="F:G protein-coupled receptor activity"/>
    <property type="evidence" value="ECO:0007669"/>
    <property type="project" value="InterPro"/>
</dbReference>
<dbReference type="SMART" id="SM00008">
    <property type="entry name" value="HormR"/>
    <property type="match status" value="1"/>
</dbReference>
<sequence>MHVMLFPGLYCPQTWDGAFCWPYAAAGSLVVKPCPDYVHGFNPNGKNAGCLFGGYIKHSSVATAGGKEEVPSNQNIAESPQVLLRCLIVAGVVEWAMYVWKFSPCRVTQAMKAIPFYPAET</sequence>
<name>A0A4Y2M5J0_ARAVE</name>
<dbReference type="SUPFAM" id="SSF111418">
    <property type="entry name" value="Hormone receptor domain"/>
    <property type="match status" value="1"/>
</dbReference>